<organism evidence="2">
    <name type="scientific">Malus x robusta</name>
    <dbReference type="NCBI Taxonomy" id="1184610"/>
    <lineage>
        <taxon>Eukaryota</taxon>
        <taxon>Viridiplantae</taxon>
        <taxon>Streptophyta</taxon>
        <taxon>Embryophyta</taxon>
        <taxon>Tracheophyta</taxon>
        <taxon>Spermatophyta</taxon>
        <taxon>Magnoliopsida</taxon>
        <taxon>eudicotyledons</taxon>
        <taxon>Gunneridae</taxon>
        <taxon>Pentapetalae</taxon>
        <taxon>rosids</taxon>
        <taxon>fabids</taxon>
        <taxon>Rosales</taxon>
        <taxon>Rosaceae</taxon>
        <taxon>Amygdaloideae</taxon>
        <taxon>Maleae</taxon>
        <taxon>Malus</taxon>
    </lineage>
</organism>
<dbReference type="EMBL" id="HE805491">
    <property type="protein sequence ID" value="CCH50991.1"/>
    <property type="molecule type" value="Genomic_DNA"/>
</dbReference>
<reference evidence="2" key="1">
    <citation type="journal article" date="2012" name="Tree Genet. Genomes">
        <title>A Candidate Gene for Fire Blight Resistance in Malus . robusta 5 is Coding for a CC-NBS-LRR.</title>
        <authorList>
            <person name="Fahrentrapp J."/>
            <person name="Broggini G.A.L."/>
            <person name="Kellerhals M."/>
            <person name="Peil A."/>
            <person name="Richter K."/>
            <person name="Zini E."/>
            <person name="Gessler C."/>
        </authorList>
    </citation>
    <scope>NUCLEOTIDE SEQUENCE</scope>
</reference>
<evidence type="ECO:0000313" key="2">
    <source>
        <dbReference type="EMBL" id="CCH50991.1"/>
    </source>
</evidence>
<feature type="compositionally biased region" description="Polar residues" evidence="1">
    <location>
        <begin position="18"/>
        <end position="29"/>
    </location>
</feature>
<proteinExistence type="predicted"/>
<accession>I7K8M4</accession>
<feature type="region of interest" description="Disordered" evidence="1">
    <location>
        <begin position="1"/>
        <end position="29"/>
    </location>
</feature>
<dbReference type="AlphaFoldDB" id="I7K8M4"/>
<sequence length="58" mass="6333">MTATVGSASAVEPRTAEMSGTTMTPASSAGTQKVSMFSRIFTKKIWRESGLQIFWVYI</sequence>
<name>I7K8M4_9ROSA</name>
<evidence type="ECO:0000256" key="1">
    <source>
        <dbReference type="SAM" id="MobiDB-lite"/>
    </source>
</evidence>
<protein>
    <submittedName>
        <fullName evidence="2">T2.12 protein</fullName>
    </submittedName>
</protein>
<gene>
    <name evidence="2" type="primary">T2.12</name>
</gene>